<dbReference type="Pfam" id="PF09278">
    <property type="entry name" value="MerR-DNA-bind"/>
    <property type="match status" value="1"/>
</dbReference>
<dbReference type="SUPFAM" id="SSF46955">
    <property type="entry name" value="Putative DNA-binding domain"/>
    <property type="match status" value="1"/>
</dbReference>
<dbReference type="InterPro" id="IPR009061">
    <property type="entry name" value="DNA-bd_dom_put_sf"/>
</dbReference>
<keyword evidence="4" id="KW-0411">Iron-sulfur</keyword>
<evidence type="ECO:0000256" key="2">
    <source>
        <dbReference type="ARBA" id="ARBA00022723"/>
    </source>
</evidence>
<keyword evidence="7" id="KW-0804">Transcription</keyword>
<dbReference type="EMBL" id="CAFBOG010000033">
    <property type="protein sequence ID" value="CAB4972684.1"/>
    <property type="molecule type" value="Genomic_DNA"/>
</dbReference>
<keyword evidence="5" id="KW-0805">Transcription regulation</keyword>
<reference evidence="9" key="1">
    <citation type="submission" date="2020-05" db="EMBL/GenBank/DDBJ databases">
        <authorList>
            <person name="Chiriac C."/>
            <person name="Salcher M."/>
            <person name="Ghai R."/>
            <person name="Kavagutti S V."/>
        </authorList>
    </citation>
    <scope>NUCLEOTIDE SEQUENCE</scope>
</reference>
<dbReference type="SMART" id="SM00422">
    <property type="entry name" value="HTH_MERR"/>
    <property type="match status" value="1"/>
</dbReference>
<dbReference type="Pfam" id="PF00376">
    <property type="entry name" value="MerR"/>
    <property type="match status" value="1"/>
</dbReference>
<dbReference type="InterPro" id="IPR047057">
    <property type="entry name" value="MerR_fam"/>
</dbReference>
<gene>
    <name evidence="9" type="ORF">UFOPK3914_00539</name>
</gene>
<evidence type="ECO:0000313" key="9">
    <source>
        <dbReference type="EMBL" id="CAB4972684.1"/>
    </source>
</evidence>
<proteinExistence type="predicted"/>
<dbReference type="PROSITE" id="PS00552">
    <property type="entry name" value="HTH_MERR_1"/>
    <property type="match status" value="1"/>
</dbReference>
<dbReference type="GO" id="GO:0003700">
    <property type="term" value="F:DNA-binding transcription factor activity"/>
    <property type="evidence" value="ECO:0007669"/>
    <property type="project" value="InterPro"/>
</dbReference>
<evidence type="ECO:0000259" key="8">
    <source>
        <dbReference type="PROSITE" id="PS50937"/>
    </source>
</evidence>
<keyword evidence="6" id="KW-0238">DNA-binding</keyword>
<evidence type="ECO:0000256" key="1">
    <source>
        <dbReference type="ARBA" id="ARBA00022714"/>
    </source>
</evidence>
<name>A0A6J7M5A6_9ZZZZ</name>
<dbReference type="PRINTS" id="PR00040">
    <property type="entry name" value="HTHMERR"/>
</dbReference>
<accession>A0A6J7M5A6</accession>
<evidence type="ECO:0000256" key="3">
    <source>
        <dbReference type="ARBA" id="ARBA00023004"/>
    </source>
</evidence>
<dbReference type="CDD" id="cd01110">
    <property type="entry name" value="HTH_SoxR"/>
    <property type="match status" value="1"/>
</dbReference>
<dbReference type="PANTHER" id="PTHR30204">
    <property type="entry name" value="REDOX-CYCLING DRUG-SENSING TRANSCRIPTIONAL ACTIVATOR SOXR"/>
    <property type="match status" value="1"/>
</dbReference>
<dbReference type="GO" id="GO:0006979">
    <property type="term" value="P:response to oxidative stress"/>
    <property type="evidence" value="ECO:0007669"/>
    <property type="project" value="InterPro"/>
</dbReference>
<evidence type="ECO:0000256" key="4">
    <source>
        <dbReference type="ARBA" id="ARBA00023014"/>
    </source>
</evidence>
<keyword evidence="1" id="KW-0001">2Fe-2S</keyword>
<dbReference type="InterPro" id="IPR015358">
    <property type="entry name" value="Tscrpt_reg_MerR_DNA-bd"/>
</dbReference>
<dbReference type="InterPro" id="IPR010211">
    <property type="entry name" value="Redox-sen_tscrpt-act_SoxR"/>
</dbReference>
<dbReference type="AlphaFoldDB" id="A0A6J7M5A6"/>
<dbReference type="InterPro" id="IPR000551">
    <property type="entry name" value="MerR-type_HTH_dom"/>
</dbReference>
<dbReference type="PROSITE" id="PS50937">
    <property type="entry name" value="HTH_MERR_2"/>
    <property type="match status" value="1"/>
</dbReference>
<keyword evidence="2" id="KW-0479">Metal-binding</keyword>
<dbReference type="PANTHER" id="PTHR30204:SF0">
    <property type="entry name" value="REDOX-SENSITIVE TRANSCRIPTIONAL ACTIVATOR SOXR"/>
    <property type="match status" value="1"/>
</dbReference>
<evidence type="ECO:0000256" key="7">
    <source>
        <dbReference type="ARBA" id="ARBA00023163"/>
    </source>
</evidence>
<dbReference type="GO" id="GO:0003677">
    <property type="term" value="F:DNA binding"/>
    <property type="evidence" value="ECO:0007669"/>
    <property type="project" value="UniProtKB-KW"/>
</dbReference>
<keyword evidence="3" id="KW-0408">Iron</keyword>
<organism evidence="9">
    <name type="scientific">freshwater metagenome</name>
    <dbReference type="NCBI Taxonomy" id="449393"/>
    <lineage>
        <taxon>unclassified sequences</taxon>
        <taxon>metagenomes</taxon>
        <taxon>ecological metagenomes</taxon>
    </lineage>
</organism>
<evidence type="ECO:0000256" key="5">
    <source>
        <dbReference type="ARBA" id="ARBA00023015"/>
    </source>
</evidence>
<evidence type="ECO:0000256" key="6">
    <source>
        <dbReference type="ARBA" id="ARBA00023125"/>
    </source>
</evidence>
<dbReference type="Gene3D" id="1.10.1660.10">
    <property type="match status" value="1"/>
</dbReference>
<dbReference type="GO" id="GO:0051537">
    <property type="term" value="F:2 iron, 2 sulfur cluster binding"/>
    <property type="evidence" value="ECO:0007669"/>
    <property type="project" value="UniProtKB-KW"/>
</dbReference>
<feature type="domain" description="HTH merR-type" evidence="8">
    <location>
        <begin position="23"/>
        <end position="91"/>
    </location>
</feature>
<dbReference type="NCBIfam" id="TIGR01950">
    <property type="entry name" value="SoxR"/>
    <property type="match status" value="1"/>
</dbReference>
<sequence length="171" mass="19159">MQPKEAALPPSVRAPTREELFRDWSVGQLADRSGLSVSALHFYERKGLISSTRNEGNQRRFSREMLRRLAFIRASQSLGIPLTEIGEALSTLPQQRTPNEADWAVLAEGWREVLEARMGLLERLRDDLTSCIGCGCLSFERCKIVNPADRLSVEGPGARRLMPGTTQPKPR</sequence>
<protein>
    <submittedName>
        <fullName evidence="9">Unannotated protein</fullName>
    </submittedName>
</protein>
<dbReference type="GO" id="GO:0046872">
    <property type="term" value="F:metal ion binding"/>
    <property type="evidence" value="ECO:0007669"/>
    <property type="project" value="UniProtKB-KW"/>
</dbReference>